<reference evidence="4 5" key="1">
    <citation type="submission" date="2016-10" db="EMBL/GenBank/DDBJ databases">
        <authorList>
            <person name="de Groot N.N."/>
        </authorList>
    </citation>
    <scope>NUCLEOTIDE SEQUENCE [LARGE SCALE GENOMIC DNA]</scope>
    <source>
        <strain evidence="4 5">DSM 16195</strain>
    </source>
</reference>
<feature type="region of interest" description="Disordered" evidence="2">
    <location>
        <begin position="1072"/>
        <end position="1092"/>
    </location>
</feature>
<evidence type="ECO:0000256" key="1">
    <source>
        <dbReference type="SAM" id="Coils"/>
    </source>
</evidence>
<keyword evidence="1" id="KW-0175">Coiled coil</keyword>
<feature type="transmembrane region" description="Helical" evidence="3">
    <location>
        <begin position="57"/>
        <end position="79"/>
    </location>
</feature>
<accession>A0A1G7D9V9</accession>
<evidence type="ECO:0000313" key="4">
    <source>
        <dbReference type="EMBL" id="SDE48342.1"/>
    </source>
</evidence>
<organism evidence="4 5">
    <name type="scientific">Ulvibacter litoralis</name>
    <dbReference type="NCBI Taxonomy" id="227084"/>
    <lineage>
        <taxon>Bacteria</taxon>
        <taxon>Pseudomonadati</taxon>
        <taxon>Bacteroidota</taxon>
        <taxon>Flavobacteriia</taxon>
        <taxon>Flavobacteriales</taxon>
        <taxon>Flavobacteriaceae</taxon>
        <taxon>Ulvibacter</taxon>
    </lineage>
</organism>
<feature type="compositionally biased region" description="Basic and acidic residues" evidence="2">
    <location>
        <begin position="731"/>
        <end position="740"/>
    </location>
</feature>
<evidence type="ECO:0000256" key="3">
    <source>
        <dbReference type="SAM" id="Phobius"/>
    </source>
</evidence>
<feature type="transmembrane region" description="Helical" evidence="3">
    <location>
        <begin position="26"/>
        <end position="51"/>
    </location>
</feature>
<dbReference type="STRING" id="227084.SAMN05421855_101848"/>
<proteinExistence type="predicted"/>
<feature type="compositionally biased region" description="Basic and acidic residues" evidence="2">
    <location>
        <begin position="978"/>
        <end position="995"/>
    </location>
</feature>
<gene>
    <name evidence="4" type="ORF">SAMN05421855_101848</name>
</gene>
<feature type="compositionally biased region" description="Basic and acidic residues" evidence="2">
    <location>
        <begin position="663"/>
        <end position="718"/>
    </location>
</feature>
<sequence length="1135" mass="130851">MSTFNIIQQKLEQFIRKYYTNELIKGAILFFAIGLLYLLITLLVEYFLWLNPTGRTILFWLFVAVELGLFVRFIAFPLAKLFNLQQGISHEEASAIIGSHFPQVSDKLLNVIQLNQNQRESELLLASIDQKAEEIQPVPFKSAINFRKNAKYLKYAAIPVIIFVLVSLLGEKDTFSSSYKRVVNYDTAYEAPAPFTFSVVNDDLNAIENKSFTLKVETKGTVFPENASISYNNETYYLQQTAPGQFEYTFLQPSEAIDFQFKANKVTSQPYRLEVLKTPSLVAFEMVLNYPNYIGKKDEVLKSTGNATIPEGTRVTWNVKTKNTTSVGLKTKDTTFLFSEKSQAFSYGKGIYSKLDYAITTSNEKLKEYENLSFALGVIKDEYPEIDVQTKQDSTDSQLVYFLGRVSDDYGLTKLRLVYFPEGQEAQLKTEVLPLNKTNFDQFVYTFPGNLPLAEGVAYEYYFEVFDNDAIHKFKSSKSTIYSFRKLTKEELENEQLENQDNSIKGLDKTLEQFKEQDKALEEISKTQKEKNELNWNDKKKLENFIQRQKQQEEMMKNFSKELKENLENFQPENEEKDPFKEQLEKRLEENQEKLKENEKLLEELEKLQEKINKEELSEKLENLSKQNKNQEKNLEQLLELTKRYYVSKKAEKLADELYKLGEKQEKLADKPEDENTKEEQEKLNEAFKKYQEEKEKLDKENKDLKKPMDIPEEKKEEEQIEQEQQNASESLEKQDKEGAKSSQKKAGKKMKQMGQQMQAQMKSGEGEAMEEDVEMLRQILDNLVVFSFEQEELMEEFKKTDYGNPLFGKRLTKQNDLKLNFQHIDDSLFALSLRQPIISSKINESLTEVEFNMEKSLDRLAQNQFRQGISNQQYTVTGANELAILLSDLLKNMQMQMPGMGSGSGKGQPKPGEGQGQGQGFQLPDIIEKQESLSEKMKEGMEKGKEGEGKEGEGGKEGKGKGEQGGGEGEGNGEGGENGRDGKDGKKGEGKGEGDSEDMNGELFEIYKQQQQLRQQLEDRLSKEGLDGKGGDLLREMEGIEQQLLDKGFNERTLEKMLNLKYELLKLDKADFEQGQETKRESRTNRKSYDNTLRLSPEDVKKYFNTTEILNREALPLRQEYKQKVQTYFKTKND</sequence>
<keyword evidence="3" id="KW-1133">Transmembrane helix</keyword>
<protein>
    <submittedName>
        <fullName evidence="4">Uncharacterized protein</fullName>
    </submittedName>
</protein>
<evidence type="ECO:0000313" key="5">
    <source>
        <dbReference type="Proteomes" id="UP000199321"/>
    </source>
</evidence>
<feature type="compositionally biased region" description="Basic and acidic residues" evidence="2">
    <location>
        <begin position="1072"/>
        <end position="1090"/>
    </location>
</feature>
<feature type="compositionally biased region" description="Basic and acidic residues" evidence="2">
    <location>
        <begin position="936"/>
        <end position="963"/>
    </location>
</feature>
<feature type="region of interest" description="Disordered" evidence="2">
    <location>
        <begin position="896"/>
        <end position="921"/>
    </location>
</feature>
<dbReference type="AlphaFoldDB" id="A0A1G7D9V9"/>
<feature type="region of interest" description="Disordered" evidence="2">
    <location>
        <begin position="663"/>
        <end position="768"/>
    </location>
</feature>
<feature type="transmembrane region" description="Helical" evidence="3">
    <location>
        <begin position="152"/>
        <end position="170"/>
    </location>
</feature>
<keyword evidence="3" id="KW-0472">Membrane</keyword>
<dbReference type="RefSeq" id="WP_093140899.1">
    <property type="nucleotide sequence ID" value="NZ_BMWO01000001.1"/>
</dbReference>
<name>A0A1G7D9V9_9FLAO</name>
<feature type="region of interest" description="Disordered" evidence="2">
    <location>
        <begin position="936"/>
        <end position="1033"/>
    </location>
</feature>
<feature type="compositionally biased region" description="Basic residues" evidence="2">
    <location>
        <begin position="743"/>
        <end position="752"/>
    </location>
</feature>
<feature type="compositionally biased region" description="Gly residues" evidence="2">
    <location>
        <begin position="964"/>
        <end position="977"/>
    </location>
</feature>
<dbReference type="Proteomes" id="UP000199321">
    <property type="component" value="Unassembled WGS sequence"/>
</dbReference>
<evidence type="ECO:0000256" key="2">
    <source>
        <dbReference type="SAM" id="MobiDB-lite"/>
    </source>
</evidence>
<dbReference type="EMBL" id="FNBA01000001">
    <property type="protein sequence ID" value="SDE48342.1"/>
    <property type="molecule type" value="Genomic_DNA"/>
</dbReference>
<dbReference type="OrthoDB" id="9812498at2"/>
<feature type="coiled-coil region" evidence="1">
    <location>
        <begin position="497"/>
        <end position="641"/>
    </location>
</feature>
<feature type="compositionally biased region" description="Basic and acidic residues" evidence="2">
    <location>
        <begin position="1017"/>
        <end position="1033"/>
    </location>
</feature>
<feature type="compositionally biased region" description="Low complexity" evidence="2">
    <location>
        <begin position="753"/>
        <end position="764"/>
    </location>
</feature>
<keyword evidence="5" id="KW-1185">Reference proteome</keyword>
<keyword evidence="3" id="KW-0812">Transmembrane</keyword>